<dbReference type="Proteomes" id="UP000274131">
    <property type="component" value="Unassembled WGS sequence"/>
</dbReference>
<dbReference type="AlphaFoldDB" id="A0A0N4UTC5"/>
<proteinExistence type="predicted"/>
<dbReference type="STRING" id="51028.A0A0N4UTC5"/>
<feature type="region of interest" description="Disordered" evidence="1">
    <location>
        <begin position="298"/>
        <end position="340"/>
    </location>
</feature>
<accession>A0A0N4UTC5</accession>
<evidence type="ECO:0000256" key="1">
    <source>
        <dbReference type="SAM" id="MobiDB-lite"/>
    </source>
</evidence>
<reference evidence="2 3" key="2">
    <citation type="submission" date="2018-10" db="EMBL/GenBank/DDBJ databases">
        <authorList>
            <consortium name="Pathogen Informatics"/>
        </authorList>
    </citation>
    <scope>NUCLEOTIDE SEQUENCE [LARGE SCALE GENOMIC DNA]</scope>
</reference>
<dbReference type="OrthoDB" id="10262475at2759"/>
<dbReference type="PANTHER" id="PTHR10132">
    <property type="entry name" value="ALPHA-/EPSILON-SARCOGLYCAN FAMILY MEMBER"/>
    <property type="match status" value="1"/>
</dbReference>
<sequence length="340" mass="38699">MRSKHKQVAYLIGTPVTSAKLVVIEIIVRNENNFQHAQRYLSIELVSNGTHSSSTKRIAQILIKNYDPEDFIYHSNGQELRKQLILSIHAFCKDNLTYIFNLLPAVTAPPEELITMGKQKFGTFVQIGTQKPEFHAKVENLAKGIEINPQHCKRAGAYQRDFLPTFDIDWCKFKVQPVIPLHSEMKKTQQLPITAPSSSVDESSLVKPDRLPFEIDDLSVTTRNVPYVGRHVHSVSDLTKEQLEEYVNVRESQQHLRNLSLHRQVFEPLLTRTNPATPLEQTSVGKQTVAEAAKACGSSLHMYRNPFDQESNDEEDEDEAENEESEATNEEQNLPLKLNQ</sequence>
<dbReference type="InterPro" id="IPR008908">
    <property type="entry name" value="Sarcoglycan_alpha/epsilon"/>
</dbReference>
<gene>
    <name evidence="2" type="ORF">EVEC_LOCUS340</name>
</gene>
<feature type="compositionally biased region" description="Acidic residues" evidence="1">
    <location>
        <begin position="310"/>
        <end position="329"/>
    </location>
</feature>
<evidence type="ECO:0000313" key="2">
    <source>
        <dbReference type="EMBL" id="VDD85197.1"/>
    </source>
</evidence>
<dbReference type="GO" id="GO:0016012">
    <property type="term" value="C:sarcoglycan complex"/>
    <property type="evidence" value="ECO:0007669"/>
    <property type="project" value="InterPro"/>
</dbReference>
<organism evidence="4">
    <name type="scientific">Enterobius vermicularis</name>
    <name type="common">Human pinworm</name>
    <dbReference type="NCBI Taxonomy" id="51028"/>
    <lineage>
        <taxon>Eukaryota</taxon>
        <taxon>Metazoa</taxon>
        <taxon>Ecdysozoa</taxon>
        <taxon>Nematoda</taxon>
        <taxon>Chromadorea</taxon>
        <taxon>Rhabditida</taxon>
        <taxon>Spirurina</taxon>
        <taxon>Oxyuridomorpha</taxon>
        <taxon>Oxyuroidea</taxon>
        <taxon>Oxyuridae</taxon>
        <taxon>Enterobius</taxon>
    </lineage>
</organism>
<dbReference type="WBParaSite" id="EVEC_0000050401-mRNA-1">
    <property type="protein sequence ID" value="EVEC_0000050401-mRNA-1"/>
    <property type="gene ID" value="EVEC_0000050401"/>
</dbReference>
<protein>
    <submittedName>
        <fullName evidence="4">C2 tensin-type domain-containing protein</fullName>
    </submittedName>
</protein>
<evidence type="ECO:0000313" key="4">
    <source>
        <dbReference type="WBParaSite" id="EVEC_0000050401-mRNA-1"/>
    </source>
</evidence>
<keyword evidence="3" id="KW-1185">Reference proteome</keyword>
<dbReference type="EMBL" id="UXUI01000342">
    <property type="protein sequence ID" value="VDD85197.1"/>
    <property type="molecule type" value="Genomic_DNA"/>
</dbReference>
<evidence type="ECO:0000313" key="3">
    <source>
        <dbReference type="Proteomes" id="UP000274131"/>
    </source>
</evidence>
<dbReference type="PANTHER" id="PTHR10132:SF14">
    <property type="entry name" value="SARCOGLYCAN ALPHA, ISOFORM C"/>
    <property type="match status" value="1"/>
</dbReference>
<reference evidence="4" key="1">
    <citation type="submission" date="2017-02" db="UniProtKB">
        <authorList>
            <consortium name="WormBaseParasite"/>
        </authorList>
    </citation>
    <scope>IDENTIFICATION</scope>
</reference>
<name>A0A0N4UTC5_ENTVE</name>